<gene>
    <name evidence="1" type="ORF">FA95DRAFT_1568162</name>
</gene>
<sequence>MRSRHGFVGAVVFKFSTTSRTRSAPSTISETGPHLITSTLRYRLQHGVTHVRTCSRTAIVPAPLEAAPASDLAVRVSTP</sequence>
<dbReference type="EMBL" id="MU276979">
    <property type="protein sequence ID" value="KAI0037414.1"/>
    <property type="molecule type" value="Genomic_DNA"/>
</dbReference>
<name>A0ACB8QZY4_9AGAM</name>
<protein>
    <submittedName>
        <fullName evidence="1">Uncharacterized protein</fullName>
    </submittedName>
</protein>
<evidence type="ECO:0000313" key="2">
    <source>
        <dbReference type="Proteomes" id="UP000814033"/>
    </source>
</evidence>
<organism evidence="1 2">
    <name type="scientific">Auriscalpium vulgare</name>
    <dbReference type="NCBI Taxonomy" id="40419"/>
    <lineage>
        <taxon>Eukaryota</taxon>
        <taxon>Fungi</taxon>
        <taxon>Dikarya</taxon>
        <taxon>Basidiomycota</taxon>
        <taxon>Agaricomycotina</taxon>
        <taxon>Agaricomycetes</taxon>
        <taxon>Russulales</taxon>
        <taxon>Auriscalpiaceae</taxon>
        <taxon>Auriscalpium</taxon>
    </lineage>
</organism>
<reference evidence="1" key="2">
    <citation type="journal article" date="2022" name="New Phytol.">
        <title>Evolutionary transition to the ectomycorrhizal habit in the genomes of a hyperdiverse lineage of mushroom-forming fungi.</title>
        <authorList>
            <person name="Looney B."/>
            <person name="Miyauchi S."/>
            <person name="Morin E."/>
            <person name="Drula E."/>
            <person name="Courty P.E."/>
            <person name="Kohler A."/>
            <person name="Kuo A."/>
            <person name="LaButti K."/>
            <person name="Pangilinan J."/>
            <person name="Lipzen A."/>
            <person name="Riley R."/>
            <person name="Andreopoulos W."/>
            <person name="He G."/>
            <person name="Johnson J."/>
            <person name="Nolan M."/>
            <person name="Tritt A."/>
            <person name="Barry K.W."/>
            <person name="Grigoriev I.V."/>
            <person name="Nagy L.G."/>
            <person name="Hibbett D."/>
            <person name="Henrissat B."/>
            <person name="Matheny P.B."/>
            <person name="Labbe J."/>
            <person name="Martin F.M."/>
        </authorList>
    </citation>
    <scope>NUCLEOTIDE SEQUENCE</scope>
    <source>
        <strain evidence="1">FP105234-sp</strain>
    </source>
</reference>
<comment type="caution">
    <text evidence="1">The sequence shown here is derived from an EMBL/GenBank/DDBJ whole genome shotgun (WGS) entry which is preliminary data.</text>
</comment>
<proteinExistence type="predicted"/>
<dbReference type="Proteomes" id="UP000814033">
    <property type="component" value="Unassembled WGS sequence"/>
</dbReference>
<evidence type="ECO:0000313" key="1">
    <source>
        <dbReference type="EMBL" id="KAI0037414.1"/>
    </source>
</evidence>
<keyword evidence="2" id="KW-1185">Reference proteome</keyword>
<reference evidence="1" key="1">
    <citation type="submission" date="2021-02" db="EMBL/GenBank/DDBJ databases">
        <authorList>
            <consortium name="DOE Joint Genome Institute"/>
            <person name="Ahrendt S."/>
            <person name="Looney B.P."/>
            <person name="Miyauchi S."/>
            <person name="Morin E."/>
            <person name="Drula E."/>
            <person name="Courty P.E."/>
            <person name="Chicoki N."/>
            <person name="Fauchery L."/>
            <person name="Kohler A."/>
            <person name="Kuo A."/>
            <person name="Labutti K."/>
            <person name="Pangilinan J."/>
            <person name="Lipzen A."/>
            <person name="Riley R."/>
            <person name="Andreopoulos W."/>
            <person name="He G."/>
            <person name="Johnson J."/>
            <person name="Barry K.W."/>
            <person name="Grigoriev I.V."/>
            <person name="Nagy L."/>
            <person name="Hibbett D."/>
            <person name="Henrissat B."/>
            <person name="Matheny P.B."/>
            <person name="Labbe J."/>
            <person name="Martin F."/>
        </authorList>
    </citation>
    <scope>NUCLEOTIDE SEQUENCE</scope>
    <source>
        <strain evidence="1">FP105234-sp</strain>
    </source>
</reference>
<accession>A0ACB8QZY4</accession>